<dbReference type="Pfam" id="PF01379">
    <property type="entry name" value="Porphobil_deam"/>
    <property type="match status" value="1"/>
</dbReference>
<sequence length="284" mass="31619">MSSPIYIATRKSPLAVKQTDYVVSWLKDKLPEDQFEQLQLSTKIDERLNWSLEKRGGLGLFTKELEEALLDGRATLAVHSAKDLPTTLTGDLFIAGYLPRAKASDTLVKREACDKPASIASSSPRRRAQIGELYPEAEWTTIRGNVATRLRKIADGEADASILAAAGLARLEIHTHEGLEFIELPFDECVPAPGQAAIAIQCRESELEKYRELFCEKTKLAVTLEREFLHRLGGGCQTPVGAHYDGKVFYIYHPDIGFTTFEFELNNIIDIEAVLPAIMDDLKL</sequence>
<dbReference type="InterPro" id="IPR022418">
    <property type="entry name" value="Porphobilinogen_deaminase_C"/>
</dbReference>
<dbReference type="Gene3D" id="3.30.160.40">
    <property type="entry name" value="Porphobilinogen deaminase, C-terminal domain"/>
    <property type="match status" value="1"/>
</dbReference>
<dbReference type="GO" id="GO:0004418">
    <property type="term" value="F:hydroxymethylbilane synthase activity"/>
    <property type="evidence" value="ECO:0007669"/>
    <property type="project" value="UniProtKB-UniRule"/>
</dbReference>
<dbReference type="OrthoDB" id="9810298at2"/>
<keyword evidence="13" id="KW-1185">Reference proteome</keyword>
<dbReference type="NCBIfam" id="TIGR00212">
    <property type="entry name" value="hemC"/>
    <property type="match status" value="1"/>
</dbReference>
<dbReference type="EC" id="2.5.1.61" evidence="9"/>
<dbReference type="InterPro" id="IPR000860">
    <property type="entry name" value="HemC"/>
</dbReference>
<evidence type="ECO:0000259" key="11">
    <source>
        <dbReference type="Pfam" id="PF03900"/>
    </source>
</evidence>
<comment type="caution">
    <text evidence="12">The sequence shown here is derived from an EMBL/GenBank/DDBJ whole genome shotgun (WGS) entry which is preliminary data.</text>
</comment>
<evidence type="ECO:0000256" key="7">
    <source>
        <dbReference type="ARBA" id="ARBA00023244"/>
    </source>
</evidence>
<dbReference type="SUPFAM" id="SSF54782">
    <property type="entry name" value="Porphobilinogen deaminase (hydroxymethylbilane synthase), C-terminal domain"/>
    <property type="match status" value="1"/>
</dbReference>
<comment type="cofactor">
    <cofactor evidence="1">
        <name>dipyrromethane</name>
        <dbReference type="ChEBI" id="CHEBI:60342"/>
    </cofactor>
</comment>
<evidence type="ECO:0000256" key="3">
    <source>
        <dbReference type="ARBA" id="ARBA00004735"/>
    </source>
</evidence>
<dbReference type="GO" id="GO:0005737">
    <property type="term" value="C:cytoplasm"/>
    <property type="evidence" value="ECO:0007669"/>
    <property type="project" value="UniProtKB-UniRule"/>
</dbReference>
<feature type="domain" description="Porphobilinogen deaminase C-terminal" evidence="11">
    <location>
        <begin position="220"/>
        <end position="243"/>
    </location>
</feature>
<feature type="domain" description="Porphobilinogen deaminase N-terminal" evidence="10">
    <location>
        <begin position="5"/>
        <end position="206"/>
    </location>
</feature>
<comment type="subunit">
    <text evidence="5">Monomer.</text>
</comment>
<evidence type="ECO:0000256" key="8">
    <source>
        <dbReference type="ARBA" id="ARBA00048169"/>
    </source>
</evidence>
<accession>A0A317ZEK0</accession>
<gene>
    <name evidence="12" type="ORF">DDZ13_09495</name>
</gene>
<evidence type="ECO:0000256" key="9">
    <source>
        <dbReference type="NCBIfam" id="TIGR00212"/>
    </source>
</evidence>
<comment type="function">
    <text evidence="2">Tetrapolymerization of the monopyrrole PBG into the hydroxymethylbilane pre-uroporphyrinogen in several discrete steps.</text>
</comment>
<organism evidence="12 13">
    <name type="scientific">Coraliomargarita sinensis</name>
    <dbReference type="NCBI Taxonomy" id="2174842"/>
    <lineage>
        <taxon>Bacteria</taxon>
        <taxon>Pseudomonadati</taxon>
        <taxon>Verrucomicrobiota</taxon>
        <taxon>Opitutia</taxon>
        <taxon>Puniceicoccales</taxon>
        <taxon>Coraliomargaritaceae</taxon>
        <taxon>Coraliomargarita</taxon>
    </lineage>
</organism>
<evidence type="ECO:0000256" key="5">
    <source>
        <dbReference type="ARBA" id="ARBA00011245"/>
    </source>
</evidence>
<name>A0A317ZEK0_9BACT</name>
<comment type="pathway">
    <text evidence="3">Porphyrin-containing compound metabolism; protoporphyrin-IX biosynthesis; coproporphyrinogen-III from 5-aminolevulinate: step 2/4.</text>
</comment>
<reference evidence="12 13" key="1">
    <citation type="submission" date="2018-05" db="EMBL/GenBank/DDBJ databases">
        <title>Coraliomargarita sinensis sp. nov., isolated from a marine solar saltern.</title>
        <authorList>
            <person name="Zhou L.Y."/>
        </authorList>
    </citation>
    <scope>NUCLEOTIDE SEQUENCE [LARGE SCALE GENOMIC DNA]</scope>
    <source>
        <strain evidence="12 13">WN38</strain>
    </source>
</reference>
<dbReference type="GO" id="GO:0006783">
    <property type="term" value="P:heme biosynthetic process"/>
    <property type="evidence" value="ECO:0007669"/>
    <property type="project" value="TreeGrafter"/>
</dbReference>
<dbReference type="RefSeq" id="WP_110131221.1">
    <property type="nucleotide sequence ID" value="NZ_QHJQ01000006.1"/>
</dbReference>
<evidence type="ECO:0000256" key="4">
    <source>
        <dbReference type="ARBA" id="ARBA00005638"/>
    </source>
</evidence>
<dbReference type="PIRSF" id="PIRSF001438">
    <property type="entry name" value="4pyrrol_synth_OHMeBilane_synth"/>
    <property type="match status" value="1"/>
</dbReference>
<dbReference type="Gene3D" id="3.40.190.10">
    <property type="entry name" value="Periplasmic binding protein-like II"/>
    <property type="match status" value="2"/>
</dbReference>
<evidence type="ECO:0000256" key="6">
    <source>
        <dbReference type="ARBA" id="ARBA00022679"/>
    </source>
</evidence>
<keyword evidence="6" id="KW-0808">Transferase</keyword>
<evidence type="ECO:0000256" key="2">
    <source>
        <dbReference type="ARBA" id="ARBA00002869"/>
    </source>
</evidence>
<evidence type="ECO:0000313" key="13">
    <source>
        <dbReference type="Proteomes" id="UP000247099"/>
    </source>
</evidence>
<dbReference type="SUPFAM" id="SSF53850">
    <property type="entry name" value="Periplasmic binding protein-like II"/>
    <property type="match status" value="1"/>
</dbReference>
<dbReference type="Pfam" id="PF03900">
    <property type="entry name" value="Porphobil_deamC"/>
    <property type="match status" value="1"/>
</dbReference>
<dbReference type="AlphaFoldDB" id="A0A317ZEK0"/>
<dbReference type="PANTHER" id="PTHR11557:SF0">
    <property type="entry name" value="PORPHOBILINOGEN DEAMINASE"/>
    <property type="match status" value="1"/>
</dbReference>
<dbReference type="EMBL" id="QHJQ01000006">
    <property type="protein sequence ID" value="PXA03865.1"/>
    <property type="molecule type" value="Genomic_DNA"/>
</dbReference>
<dbReference type="InterPro" id="IPR022417">
    <property type="entry name" value="Porphobilin_deaminase_N"/>
</dbReference>
<protein>
    <recommendedName>
        <fullName evidence="9">Hydroxymethylbilane synthase</fullName>
        <ecNumber evidence="9">2.5.1.61</ecNumber>
    </recommendedName>
</protein>
<dbReference type="PRINTS" id="PR00151">
    <property type="entry name" value="PORPHBDMNASE"/>
</dbReference>
<comment type="similarity">
    <text evidence="4">Belongs to the HMBS family.</text>
</comment>
<dbReference type="FunCoup" id="A0A317ZEK0">
    <property type="interactions" value="482"/>
</dbReference>
<dbReference type="Proteomes" id="UP000247099">
    <property type="component" value="Unassembled WGS sequence"/>
</dbReference>
<keyword evidence="7" id="KW-0627">Porphyrin biosynthesis</keyword>
<evidence type="ECO:0000313" key="12">
    <source>
        <dbReference type="EMBL" id="PXA03865.1"/>
    </source>
</evidence>
<dbReference type="PANTHER" id="PTHR11557">
    <property type="entry name" value="PORPHOBILINOGEN DEAMINASE"/>
    <property type="match status" value="1"/>
</dbReference>
<dbReference type="InterPro" id="IPR022419">
    <property type="entry name" value="Porphobilin_deaminase_cofac_BS"/>
</dbReference>
<evidence type="ECO:0000256" key="1">
    <source>
        <dbReference type="ARBA" id="ARBA00001916"/>
    </source>
</evidence>
<proteinExistence type="inferred from homology"/>
<dbReference type="InterPro" id="IPR036803">
    <property type="entry name" value="Porphobilinogen_deaminase_C_sf"/>
</dbReference>
<comment type="catalytic activity">
    <reaction evidence="8">
        <text>4 porphobilinogen + H2O = hydroxymethylbilane + 4 NH4(+)</text>
        <dbReference type="Rhea" id="RHEA:13185"/>
        <dbReference type="ChEBI" id="CHEBI:15377"/>
        <dbReference type="ChEBI" id="CHEBI:28938"/>
        <dbReference type="ChEBI" id="CHEBI:57845"/>
        <dbReference type="ChEBI" id="CHEBI:58126"/>
        <dbReference type="EC" id="2.5.1.61"/>
    </reaction>
</comment>
<dbReference type="InParanoid" id="A0A317ZEK0"/>
<evidence type="ECO:0000259" key="10">
    <source>
        <dbReference type="Pfam" id="PF01379"/>
    </source>
</evidence>
<dbReference type="PROSITE" id="PS00533">
    <property type="entry name" value="PORPHOBILINOGEN_DEAM"/>
    <property type="match status" value="1"/>
</dbReference>